<dbReference type="EMBL" id="GGEC01027227">
    <property type="protein sequence ID" value="MBX07711.1"/>
    <property type="molecule type" value="Transcribed_RNA"/>
</dbReference>
<keyword evidence="1" id="KW-0808">Transferase</keyword>
<organism evidence="1">
    <name type="scientific">Rhizophora mucronata</name>
    <name type="common">Asiatic mangrove</name>
    <dbReference type="NCBI Taxonomy" id="61149"/>
    <lineage>
        <taxon>Eukaryota</taxon>
        <taxon>Viridiplantae</taxon>
        <taxon>Streptophyta</taxon>
        <taxon>Embryophyta</taxon>
        <taxon>Tracheophyta</taxon>
        <taxon>Spermatophyta</taxon>
        <taxon>Magnoliopsida</taxon>
        <taxon>eudicotyledons</taxon>
        <taxon>Gunneridae</taxon>
        <taxon>Pentapetalae</taxon>
        <taxon>rosids</taxon>
        <taxon>fabids</taxon>
        <taxon>Malpighiales</taxon>
        <taxon>Rhizophoraceae</taxon>
        <taxon>Rhizophora</taxon>
    </lineage>
</organism>
<sequence length="54" mass="6147">MLMLRRMPPGWTDTLALLSLPESLSGFCISLNLHLLGVHRLRPLVLLLHWLLMG</sequence>
<evidence type="ECO:0000313" key="1">
    <source>
        <dbReference type="EMBL" id="MBX07711.1"/>
    </source>
</evidence>
<dbReference type="GO" id="GO:0016301">
    <property type="term" value="F:kinase activity"/>
    <property type="evidence" value="ECO:0007669"/>
    <property type="project" value="UniProtKB-KW"/>
</dbReference>
<protein>
    <submittedName>
        <fullName evidence="1">AMP-activated protein kinase gamma regulatory subunit</fullName>
    </submittedName>
</protein>
<name>A0A2P2KPR3_RHIMU</name>
<keyword evidence="1" id="KW-0418">Kinase</keyword>
<proteinExistence type="predicted"/>
<reference evidence="1" key="1">
    <citation type="submission" date="2018-02" db="EMBL/GenBank/DDBJ databases">
        <title>Rhizophora mucronata_Transcriptome.</title>
        <authorList>
            <person name="Meera S.P."/>
            <person name="Sreeshan A."/>
            <person name="Augustine A."/>
        </authorList>
    </citation>
    <scope>NUCLEOTIDE SEQUENCE</scope>
    <source>
        <tissue evidence="1">Leaf</tissue>
    </source>
</reference>
<accession>A0A2P2KPR3</accession>
<dbReference type="AlphaFoldDB" id="A0A2P2KPR3"/>